<comment type="similarity">
    <text evidence="2">Belongs to the autoinducer-2 exporter (AI-2E) (TC 2.A.86) family.</text>
</comment>
<keyword evidence="4 6" id="KW-1133">Transmembrane helix</keyword>
<protein>
    <submittedName>
        <fullName evidence="7">AI-2E family transporter</fullName>
    </submittedName>
</protein>
<feature type="transmembrane region" description="Helical" evidence="6">
    <location>
        <begin position="135"/>
        <end position="160"/>
    </location>
</feature>
<feature type="transmembrane region" description="Helical" evidence="6">
    <location>
        <begin position="36"/>
        <end position="54"/>
    </location>
</feature>
<evidence type="ECO:0000313" key="7">
    <source>
        <dbReference type="EMBL" id="QLC50752.1"/>
    </source>
</evidence>
<evidence type="ECO:0000256" key="3">
    <source>
        <dbReference type="ARBA" id="ARBA00022692"/>
    </source>
</evidence>
<dbReference type="PANTHER" id="PTHR21716">
    <property type="entry name" value="TRANSMEMBRANE PROTEIN"/>
    <property type="match status" value="1"/>
</dbReference>
<accession>A0A7D5E7F3</accession>
<dbReference type="Pfam" id="PF01594">
    <property type="entry name" value="AI-2E_transport"/>
    <property type="match status" value="1"/>
</dbReference>
<evidence type="ECO:0000313" key="8">
    <source>
        <dbReference type="Proteomes" id="UP000509594"/>
    </source>
</evidence>
<name>A0A7D5E7F3_9EURY</name>
<feature type="transmembrane region" description="Helical" evidence="6">
    <location>
        <begin position="66"/>
        <end position="90"/>
    </location>
</feature>
<feature type="transmembrane region" description="Helical" evidence="6">
    <location>
        <begin position="6"/>
        <end position="24"/>
    </location>
</feature>
<feature type="transmembrane region" description="Helical" evidence="6">
    <location>
        <begin position="102"/>
        <end position="123"/>
    </location>
</feature>
<dbReference type="RefSeq" id="WP_176965807.1">
    <property type="nucleotide sequence ID" value="NZ_CP058215.1"/>
</dbReference>
<evidence type="ECO:0000256" key="5">
    <source>
        <dbReference type="ARBA" id="ARBA00023136"/>
    </source>
</evidence>
<keyword evidence="3 6" id="KW-0812">Transmembrane</keyword>
<feature type="transmembrane region" description="Helical" evidence="6">
    <location>
        <begin position="194"/>
        <end position="214"/>
    </location>
</feature>
<dbReference type="PANTHER" id="PTHR21716:SF64">
    <property type="entry name" value="AI-2 TRANSPORT PROTEIN TQSA"/>
    <property type="match status" value="1"/>
</dbReference>
<proteinExistence type="inferred from homology"/>
<organism evidence="7 8">
    <name type="scientific">Methanolobus zinderi</name>
    <dbReference type="NCBI Taxonomy" id="536044"/>
    <lineage>
        <taxon>Archaea</taxon>
        <taxon>Methanobacteriati</taxon>
        <taxon>Methanobacteriota</taxon>
        <taxon>Stenosarchaea group</taxon>
        <taxon>Methanomicrobia</taxon>
        <taxon>Methanosarcinales</taxon>
        <taxon>Methanosarcinaceae</taxon>
        <taxon>Methanolobus</taxon>
    </lineage>
</organism>
<evidence type="ECO:0000256" key="1">
    <source>
        <dbReference type="ARBA" id="ARBA00004141"/>
    </source>
</evidence>
<evidence type="ECO:0000256" key="2">
    <source>
        <dbReference type="ARBA" id="ARBA00009773"/>
    </source>
</evidence>
<dbReference type="KEGG" id="mzi:HWN40_11180"/>
<feature type="transmembrane region" description="Helical" evidence="6">
    <location>
        <begin position="220"/>
        <end position="241"/>
    </location>
</feature>
<dbReference type="GO" id="GO:0016020">
    <property type="term" value="C:membrane"/>
    <property type="evidence" value="ECO:0007669"/>
    <property type="project" value="UniProtKB-SubCell"/>
</dbReference>
<dbReference type="Proteomes" id="UP000509594">
    <property type="component" value="Chromosome"/>
</dbReference>
<evidence type="ECO:0000256" key="4">
    <source>
        <dbReference type="ARBA" id="ARBA00022989"/>
    </source>
</evidence>
<feature type="transmembrane region" description="Helical" evidence="6">
    <location>
        <begin position="292"/>
        <end position="312"/>
    </location>
</feature>
<dbReference type="EMBL" id="CP058215">
    <property type="protein sequence ID" value="QLC50752.1"/>
    <property type="molecule type" value="Genomic_DNA"/>
</dbReference>
<comment type="subcellular location">
    <subcellularLocation>
        <location evidence="1">Membrane</location>
        <topology evidence="1">Multi-pass membrane protein</topology>
    </subcellularLocation>
</comment>
<dbReference type="InterPro" id="IPR002549">
    <property type="entry name" value="AI-2E-like"/>
</dbReference>
<sequence>MGNNTFSAPITMFLVFVGFILVTLGMREIASILSPFIFAIFGAMIFAPLVRWLQRKGVPNTVSVGIVIFFFILIVLFVGLLTVISIVQLNSRIPVYESQLDIYISQLTGFIPLSADFSLGAFLRSITGSLISVALNILGGAINATTGIVLIIVTTGFLLLDSLEVPEKIFEEAEERSLVLKNLGGFGKSLMDYVMIRTETNVITGVGIGIILLLGRIEFAIFWALVIIIFSYIPYIGLFLASIPPVFLALMQYGPVAALIVIAIITVVNTLAENVIFPSLAGRGLELYSSVVFISLVYWAFVLGPAGALISVPLTMAVKSILDSFEETKSLGMLLGPSKSEEKVKEPE</sequence>
<dbReference type="GeneID" id="55822245"/>
<dbReference type="AlphaFoldDB" id="A0A7D5E7F3"/>
<gene>
    <name evidence="7" type="ORF">HWN40_11180</name>
</gene>
<dbReference type="OrthoDB" id="137252at2157"/>
<feature type="transmembrane region" description="Helical" evidence="6">
    <location>
        <begin position="253"/>
        <end position="272"/>
    </location>
</feature>
<keyword evidence="5 6" id="KW-0472">Membrane</keyword>
<evidence type="ECO:0000256" key="6">
    <source>
        <dbReference type="SAM" id="Phobius"/>
    </source>
</evidence>
<keyword evidence="8" id="KW-1185">Reference proteome</keyword>
<reference evidence="7 8" key="1">
    <citation type="submission" date="2020-06" db="EMBL/GenBank/DDBJ databases">
        <title>Methanolobus halotolerans sp. nov., isolated from a saline lake Tus in Siberia.</title>
        <authorList>
            <person name="Shen Y."/>
            <person name="Chen S.-C."/>
            <person name="Lai M.-C."/>
            <person name="Huang H.-H."/>
            <person name="Chiu H.-H."/>
            <person name="Tang S.-L."/>
            <person name="Rogozin D.Y."/>
            <person name="Degermendzhy A.G."/>
        </authorList>
    </citation>
    <scope>NUCLEOTIDE SEQUENCE [LARGE SCALE GENOMIC DNA]</scope>
    <source>
        <strain evidence="7 8">DSM 21339</strain>
    </source>
</reference>
<dbReference type="GO" id="GO:0055085">
    <property type="term" value="P:transmembrane transport"/>
    <property type="evidence" value="ECO:0007669"/>
    <property type="project" value="TreeGrafter"/>
</dbReference>